<organism evidence="5 6">
    <name type="scientific">Microbaculum marinisediminis</name>
    <dbReference type="NCBI Taxonomy" id="2931392"/>
    <lineage>
        <taxon>Bacteria</taxon>
        <taxon>Pseudomonadati</taxon>
        <taxon>Pseudomonadota</taxon>
        <taxon>Alphaproteobacteria</taxon>
        <taxon>Hyphomicrobiales</taxon>
        <taxon>Tepidamorphaceae</taxon>
        <taxon>Microbaculum</taxon>
    </lineage>
</organism>
<evidence type="ECO:0000313" key="5">
    <source>
        <dbReference type="EMBL" id="MCT8973974.1"/>
    </source>
</evidence>
<dbReference type="PANTHER" id="PTHR43794:SF11">
    <property type="entry name" value="AMIDOHYDROLASE-RELATED DOMAIN-CONTAINING PROTEIN"/>
    <property type="match status" value="1"/>
</dbReference>
<evidence type="ECO:0000259" key="4">
    <source>
        <dbReference type="Pfam" id="PF01979"/>
    </source>
</evidence>
<keyword evidence="2" id="KW-0378">Hydrolase</keyword>
<dbReference type="SUPFAM" id="SSF51556">
    <property type="entry name" value="Metallo-dependent hydrolases"/>
    <property type="match status" value="1"/>
</dbReference>
<comment type="similarity">
    <text evidence="1">Belongs to the metallo-dependent hydrolases superfamily. ATZ/TRZ family.</text>
</comment>
<dbReference type="InterPro" id="IPR006680">
    <property type="entry name" value="Amidohydro-rel"/>
</dbReference>
<evidence type="ECO:0000256" key="1">
    <source>
        <dbReference type="ARBA" id="ARBA00006745"/>
    </source>
</evidence>
<gene>
    <name evidence="5" type="ORF">MUB46_19070</name>
</gene>
<dbReference type="Gene3D" id="2.30.40.10">
    <property type="entry name" value="Urease, subunit C, domain 1"/>
    <property type="match status" value="1"/>
</dbReference>
<dbReference type="PANTHER" id="PTHR43794">
    <property type="entry name" value="AMINOHYDROLASE SSNA-RELATED"/>
    <property type="match status" value="1"/>
</dbReference>
<feature type="domain" description="Amidohydrolase-related" evidence="4">
    <location>
        <begin position="82"/>
        <end position="440"/>
    </location>
</feature>
<evidence type="ECO:0000313" key="6">
    <source>
        <dbReference type="Proteomes" id="UP001320898"/>
    </source>
</evidence>
<protein>
    <submittedName>
        <fullName evidence="5">Amidohydrolase family protein</fullName>
    </submittedName>
</protein>
<evidence type="ECO:0000256" key="2">
    <source>
        <dbReference type="ARBA" id="ARBA00022801"/>
    </source>
</evidence>
<sequence>MDVSNNCLTHPVRDPRRLPRRPGRTDRLDKLLIKSAYVATPDAAPNLRPTTSDILIVGGRIAAIEPEIAVAGARVIDGKGAIATAGMIDTHRHVWQTAIRGVAADWSLTDYVREIRVGYATAYTPDHVYLANLVGALEALDTGVTTVCDYSHIMNSPEHTEAAIQGLTDAGIRGVFCYGFYDVPTRARAFTDHAGRLAHAEEVVRRFDAVAGPRLTFGLALTEFGLVEPDQTASEIKVARKHDALITLHVGTFGSPHGIADLDRHGLLGPDMLHVHANMCDEREIARVVESGGGLSITPETEMQMGMGFPVTNRLLKAGGAPSIGVDIVSQNSGDMLTQLRIALQTARAIDNQAVLDRGRVPDEVSLSVRDALRFGTEFGADALKLGRDVGRLSVGAIADIALFDTRGTNMTPMTDPVSMLMLQSRPGDVSTVLVEGKIVKENGRLVHADLDALKERLNDSFGEIAADVEQARDVAAKTAAAYANVVSSAVKQAGQRT</sequence>
<comment type="caution">
    <text evidence="5">The sequence shown here is derived from an EMBL/GenBank/DDBJ whole genome shotgun (WGS) entry which is preliminary data.</text>
</comment>
<dbReference type="EMBL" id="JALIDZ010000009">
    <property type="protein sequence ID" value="MCT8973974.1"/>
    <property type="molecule type" value="Genomic_DNA"/>
</dbReference>
<dbReference type="GO" id="GO:0016810">
    <property type="term" value="F:hydrolase activity, acting on carbon-nitrogen (but not peptide) bonds"/>
    <property type="evidence" value="ECO:0007669"/>
    <property type="project" value="InterPro"/>
</dbReference>
<dbReference type="AlphaFoldDB" id="A0AAW5R2C0"/>
<dbReference type="RefSeq" id="WP_261617553.1">
    <property type="nucleotide sequence ID" value="NZ_JALIDZ010000009.1"/>
</dbReference>
<dbReference type="InterPro" id="IPR050287">
    <property type="entry name" value="MTA/SAH_deaminase"/>
</dbReference>
<dbReference type="InterPro" id="IPR011059">
    <property type="entry name" value="Metal-dep_hydrolase_composite"/>
</dbReference>
<proteinExistence type="inferred from homology"/>
<dbReference type="Proteomes" id="UP001320898">
    <property type="component" value="Unassembled WGS sequence"/>
</dbReference>
<keyword evidence="6" id="KW-1185">Reference proteome</keyword>
<feature type="region of interest" description="Disordered" evidence="3">
    <location>
        <begin position="1"/>
        <end position="24"/>
    </location>
</feature>
<evidence type="ECO:0000256" key="3">
    <source>
        <dbReference type="SAM" id="MobiDB-lite"/>
    </source>
</evidence>
<dbReference type="NCBIfam" id="NF006056">
    <property type="entry name" value="PRK08204.1"/>
    <property type="match status" value="1"/>
</dbReference>
<feature type="compositionally biased region" description="Basic and acidic residues" evidence="3">
    <location>
        <begin position="11"/>
        <end position="24"/>
    </location>
</feature>
<dbReference type="Gene3D" id="3.20.20.140">
    <property type="entry name" value="Metal-dependent hydrolases"/>
    <property type="match status" value="1"/>
</dbReference>
<name>A0AAW5R2C0_9HYPH</name>
<dbReference type="SUPFAM" id="SSF51338">
    <property type="entry name" value="Composite domain of metallo-dependent hydrolases"/>
    <property type="match status" value="1"/>
</dbReference>
<reference evidence="5 6" key="1">
    <citation type="submission" date="2022-04" db="EMBL/GenBank/DDBJ databases">
        <authorList>
            <person name="Ye Y.-Q."/>
            <person name="Du Z.-J."/>
        </authorList>
    </citation>
    <scope>NUCLEOTIDE SEQUENCE [LARGE SCALE GENOMIC DNA]</scope>
    <source>
        <strain evidence="5 6">A6E488</strain>
    </source>
</reference>
<dbReference type="Pfam" id="PF01979">
    <property type="entry name" value="Amidohydro_1"/>
    <property type="match status" value="1"/>
</dbReference>
<dbReference type="InterPro" id="IPR032466">
    <property type="entry name" value="Metal_Hydrolase"/>
</dbReference>
<accession>A0AAW5R2C0</accession>